<evidence type="ECO:0000313" key="11">
    <source>
        <dbReference type="Proteomes" id="UP000198282"/>
    </source>
</evidence>
<keyword evidence="2 10" id="KW-0645">Protease</keyword>
<keyword evidence="6" id="KW-0865">Zymogen</keyword>
<dbReference type="InterPro" id="IPR035070">
    <property type="entry name" value="Streptogrisin_prodomain"/>
</dbReference>
<dbReference type="GO" id="GO:0006508">
    <property type="term" value="P:proteolysis"/>
    <property type="evidence" value="ECO:0007669"/>
    <property type="project" value="UniProtKB-KW"/>
</dbReference>
<dbReference type="Gene3D" id="3.30.300.50">
    <property type="match status" value="1"/>
</dbReference>
<dbReference type="SUPFAM" id="SSF50494">
    <property type="entry name" value="Trypsin-like serine proteases"/>
    <property type="match status" value="1"/>
</dbReference>
<feature type="domain" description="Peptidase S1A alpha-lytic prodomain" evidence="9">
    <location>
        <begin position="126"/>
        <end position="176"/>
    </location>
</feature>
<dbReference type="AlphaFoldDB" id="A0A239PB35"/>
<dbReference type="Gene3D" id="2.60.120.380">
    <property type="match status" value="1"/>
</dbReference>
<keyword evidence="4" id="KW-0378">Hydrolase</keyword>
<gene>
    <name evidence="10" type="ORF">SAMN05216276_111115</name>
</gene>
<dbReference type="Pfam" id="PF00089">
    <property type="entry name" value="Trypsin"/>
    <property type="match status" value="1"/>
</dbReference>
<dbReference type="RefSeq" id="WP_245878993.1">
    <property type="nucleotide sequence ID" value="NZ_FZOD01000111.1"/>
</dbReference>
<evidence type="ECO:0000256" key="2">
    <source>
        <dbReference type="ARBA" id="ARBA00022670"/>
    </source>
</evidence>
<evidence type="ECO:0000256" key="5">
    <source>
        <dbReference type="ARBA" id="ARBA00022825"/>
    </source>
</evidence>
<dbReference type="Proteomes" id="UP000198282">
    <property type="component" value="Unassembled WGS sequence"/>
</dbReference>
<protein>
    <submittedName>
        <fullName evidence="10">Alpha-lytic protease prodomain-containing protein</fullName>
    </submittedName>
</protein>
<dbReference type="GO" id="GO:0004252">
    <property type="term" value="F:serine-type endopeptidase activity"/>
    <property type="evidence" value="ECO:0007669"/>
    <property type="project" value="InterPro"/>
</dbReference>
<evidence type="ECO:0000256" key="1">
    <source>
        <dbReference type="ARBA" id="ARBA00007664"/>
    </source>
</evidence>
<evidence type="ECO:0000259" key="9">
    <source>
        <dbReference type="Pfam" id="PF02983"/>
    </source>
</evidence>
<keyword evidence="3" id="KW-0732">Signal</keyword>
<evidence type="ECO:0000313" key="10">
    <source>
        <dbReference type="EMBL" id="SNT64155.1"/>
    </source>
</evidence>
<evidence type="ECO:0000256" key="7">
    <source>
        <dbReference type="ARBA" id="ARBA00023157"/>
    </source>
</evidence>
<dbReference type="InterPro" id="IPR043504">
    <property type="entry name" value="Peptidase_S1_PA_chymotrypsin"/>
</dbReference>
<comment type="similarity">
    <text evidence="1">Belongs to the peptidase S1 family.</text>
</comment>
<dbReference type="CDD" id="cd21112">
    <property type="entry name" value="alphaLP-like"/>
    <property type="match status" value="1"/>
</dbReference>
<keyword evidence="11" id="KW-1185">Reference proteome</keyword>
<dbReference type="GO" id="GO:0005576">
    <property type="term" value="C:extracellular region"/>
    <property type="evidence" value="ECO:0007669"/>
    <property type="project" value="InterPro"/>
</dbReference>
<evidence type="ECO:0000256" key="3">
    <source>
        <dbReference type="ARBA" id="ARBA00022729"/>
    </source>
</evidence>
<name>A0A239PB35_9ACTN</name>
<reference evidence="10 11" key="1">
    <citation type="submission" date="2017-06" db="EMBL/GenBank/DDBJ databases">
        <authorList>
            <person name="Kim H.J."/>
            <person name="Triplett B.A."/>
        </authorList>
    </citation>
    <scope>NUCLEOTIDE SEQUENCE [LARGE SCALE GENOMIC DNA]</scope>
    <source>
        <strain evidence="10 11">CGMCC 4.2132</strain>
    </source>
</reference>
<dbReference type="InterPro" id="IPR004236">
    <property type="entry name" value="Pept_S1_alpha_lytic"/>
</dbReference>
<evidence type="ECO:0000256" key="4">
    <source>
        <dbReference type="ARBA" id="ARBA00022801"/>
    </source>
</evidence>
<keyword evidence="7" id="KW-1015">Disulfide bond</keyword>
<dbReference type="InterPro" id="IPR001254">
    <property type="entry name" value="Trypsin_dom"/>
</dbReference>
<evidence type="ECO:0000256" key="6">
    <source>
        <dbReference type="ARBA" id="ARBA00023145"/>
    </source>
</evidence>
<dbReference type="EMBL" id="FZOD01000111">
    <property type="protein sequence ID" value="SNT64155.1"/>
    <property type="molecule type" value="Genomic_DNA"/>
</dbReference>
<accession>A0A239PB35</accession>
<dbReference type="Gene3D" id="2.40.10.10">
    <property type="entry name" value="Trypsin-like serine proteases"/>
    <property type="match status" value="2"/>
</dbReference>
<keyword evidence="5" id="KW-0720">Serine protease</keyword>
<feature type="domain" description="Peptidase S1" evidence="8">
    <location>
        <begin position="221"/>
        <end position="372"/>
    </location>
</feature>
<dbReference type="InterPro" id="IPR009003">
    <property type="entry name" value="Peptidase_S1_PA"/>
</dbReference>
<dbReference type="InterPro" id="IPR001316">
    <property type="entry name" value="Pept_S1A_streptogrisin"/>
</dbReference>
<dbReference type="Pfam" id="PF02983">
    <property type="entry name" value="Pro_Al_protease"/>
    <property type="match status" value="1"/>
</dbReference>
<sequence length="495" mass="52855">MLHRHIVIAECVLTITALTLMVAPAAARPLTAATTIATAVLKPPPGMIRALQRDLRLTEEQARIRLFNELRLARVEAELRAKLGDRFGGSWLVGTIAQTLVVTTTNPADLPQIIAAGARGQLVEKSLTELDQTLKTFDEASTTSGGKVRYIDVKNNRIVILTPDPLKAEDFIESAGNSNLIQAVPSTEDPKILNDIKGGDIYRVGPTSRCSVGFSVTKQAQRGFVTAGHCGAAAASATDADWTPLGTFQKSNFPDSDFAWVAVNDNKTPKPLVDSSTGGMINVAGSREALVGASVCRSGAASGWYCGTILQRNTSVAYVQGTVHGLVRTDVCAEEGDSGGPFISVDQAQGVTSGGSGNCELGGVTYFQPIDEILTNYELTLLTIDNPQPSCTDYLKTVTGTLTNGESVYRPNNSSYRSTINGVHSACLDVDGVDLDLDLDLELQKREGKNWVTVATSDRLNPDEKISYTGAPGDYRYRVTSSNGIGSYTLKYKTP</sequence>
<organism evidence="10 11">
    <name type="scientific">Streptosporangium subroseum</name>
    <dbReference type="NCBI Taxonomy" id="106412"/>
    <lineage>
        <taxon>Bacteria</taxon>
        <taxon>Bacillati</taxon>
        <taxon>Actinomycetota</taxon>
        <taxon>Actinomycetes</taxon>
        <taxon>Streptosporangiales</taxon>
        <taxon>Streptosporangiaceae</taxon>
        <taxon>Streptosporangium</taxon>
    </lineage>
</organism>
<evidence type="ECO:0000259" key="8">
    <source>
        <dbReference type="Pfam" id="PF00089"/>
    </source>
</evidence>
<proteinExistence type="inferred from homology"/>
<dbReference type="PRINTS" id="PR00861">
    <property type="entry name" value="ALYTICPTASE"/>
</dbReference>